<dbReference type="PANTHER" id="PTHR22642">
    <property type="entry name" value="IMIDAZOLONEPROPIONASE"/>
    <property type="match status" value="1"/>
</dbReference>
<evidence type="ECO:0000256" key="1">
    <source>
        <dbReference type="SAM" id="SignalP"/>
    </source>
</evidence>
<dbReference type="Gene3D" id="3.10.310.70">
    <property type="match status" value="1"/>
</dbReference>
<dbReference type="InterPro" id="IPR033932">
    <property type="entry name" value="YtcJ-like"/>
</dbReference>
<dbReference type="RefSeq" id="WP_011074413.1">
    <property type="nucleotide sequence ID" value="NC_004349.1"/>
</dbReference>
<keyword evidence="1" id="KW-0732">Signal</keyword>
<evidence type="ECO:0000313" key="4">
    <source>
        <dbReference type="Proteomes" id="UP000008186"/>
    </source>
</evidence>
<feature type="chain" id="PRO_5004304809" evidence="1">
    <location>
        <begin position="20"/>
        <end position="604"/>
    </location>
</feature>
<name>Q8E840_SHEON</name>
<evidence type="ECO:0000259" key="2">
    <source>
        <dbReference type="Pfam" id="PF07969"/>
    </source>
</evidence>
<sequence length="604" mass="65539">MKFISSVVVCLSLSPFVHASSPPKTDAETIYIGGNIVTVTDSAPTAEALAVKNGRILALGKTSDLLKLKGSNTQVVNLNGKTLIPGFIDGHGHVFNTGIQALSANLLALPDGHVNDIAALQRELTVWAKKPENAKHGIILGFGYDDSQLAEQRHPTRQELDAVSNDIPILIIHQSGHLATLNTKALTLAGFNSNSKDPEGGKIRREADGKTPNGVLEETAFFGTLLPLFAKLNETENEAIFNAGMKLYASFGYTTAQEGRASSSAVKTMYNLAQQQKLPIDVAAYPDIQTAQEVIAPPYFSAHYNNGFRVAGAKLNLDGSPQGKTAWLTKPYLIPPVGQEPDYKGYPSMSDEKAAEYIALAQSKGWQLLTHVNGDAAIDQLLKGIEASEKIYGKPDRGFVAIHAQTARQDQIERFKRLGVFPSFFPMHTFYWGDWHMDSVLGKERAQNISPTGWARELGMIYTSHHDSPVALPNSMRVYSATVNRISRTGRVLGPAQKASPLEGLKSQTIWAATQYKEEESKGSLEVGKLADLVILSDNPLTIPAEKLADIQIIETIKEGKTVYKRNEQQTSDKVNHGGCIDSPRCQAVATTAMVAAGVLHHSH</sequence>
<dbReference type="PATRIC" id="fig|211586.12.peg.4703"/>
<proteinExistence type="predicted"/>
<gene>
    <name evidence="3" type="ordered locus">SO_A0100</name>
</gene>
<protein>
    <submittedName>
        <fullName evidence="3">Periplasmic metal-dependent aminohydrolase family protein</fullName>
    </submittedName>
</protein>
<dbReference type="SUPFAM" id="SSF51338">
    <property type="entry name" value="Composite domain of metallo-dependent hydrolases"/>
    <property type="match status" value="1"/>
</dbReference>
<dbReference type="KEGG" id="son:SO_A0100"/>
<dbReference type="BioCyc" id="SONE211586:G1GMP-4509-MONOMER"/>
<dbReference type="Gene3D" id="3.20.20.140">
    <property type="entry name" value="Metal-dependent hydrolases"/>
    <property type="match status" value="1"/>
</dbReference>
<accession>Q8E840</accession>
<dbReference type="GO" id="GO:0016810">
    <property type="term" value="F:hydrolase activity, acting on carbon-nitrogen (but not peptide) bonds"/>
    <property type="evidence" value="ECO:0007669"/>
    <property type="project" value="InterPro"/>
</dbReference>
<dbReference type="PhylomeDB" id="Q8E840"/>
<dbReference type="InterPro" id="IPR011059">
    <property type="entry name" value="Metal-dep_hydrolase_composite"/>
</dbReference>
<dbReference type="SUPFAM" id="SSF51556">
    <property type="entry name" value="Metallo-dependent hydrolases"/>
    <property type="match status" value="1"/>
</dbReference>
<feature type="signal peptide" evidence="1">
    <location>
        <begin position="1"/>
        <end position="19"/>
    </location>
</feature>
<feature type="domain" description="Amidohydrolase 3" evidence="2">
    <location>
        <begin position="74"/>
        <end position="564"/>
    </location>
</feature>
<dbReference type="Pfam" id="PF07969">
    <property type="entry name" value="Amidohydro_3"/>
    <property type="match status" value="1"/>
</dbReference>
<dbReference type="Proteomes" id="UP000008186">
    <property type="component" value="Plasmid megaplasmid"/>
</dbReference>
<evidence type="ECO:0000313" key="3">
    <source>
        <dbReference type="EMBL" id="AAN53028.1"/>
    </source>
</evidence>
<dbReference type="EMBL" id="AE014300">
    <property type="protein sequence ID" value="AAN53028.1"/>
    <property type="molecule type" value="Genomic_DNA"/>
</dbReference>
<organism evidence="3 4">
    <name type="scientific">Shewanella oneidensis (strain ATCC 700550 / JCM 31522 / CIP 106686 / LMG 19005 / NCIMB 14063 / MR-1)</name>
    <dbReference type="NCBI Taxonomy" id="211586"/>
    <lineage>
        <taxon>Bacteria</taxon>
        <taxon>Pseudomonadati</taxon>
        <taxon>Pseudomonadota</taxon>
        <taxon>Gammaproteobacteria</taxon>
        <taxon>Alteromonadales</taxon>
        <taxon>Shewanellaceae</taxon>
        <taxon>Shewanella</taxon>
    </lineage>
</organism>
<keyword evidence="3" id="KW-0614">Plasmid</keyword>
<geneLocation type="plasmid" evidence="3 4">
    <name>megaplasmid</name>
</geneLocation>
<dbReference type="InterPro" id="IPR032466">
    <property type="entry name" value="Metal_Hydrolase"/>
</dbReference>
<reference evidence="3 4" key="1">
    <citation type="journal article" date="2002" name="Nat. Biotechnol.">
        <title>Genome sequence of the dissimilatory metal ion-reducing bacterium Shewanella oneidensis.</title>
        <authorList>
            <person name="Heidelberg J.F."/>
            <person name="Paulsen I.T."/>
            <person name="Nelson K.E."/>
            <person name="Gaidos E.J."/>
            <person name="Nelson W.C."/>
            <person name="Read T.D."/>
            <person name="Eisen J.A."/>
            <person name="Seshadri R."/>
            <person name="Ward N."/>
            <person name="Methe B."/>
            <person name="Clayton R.A."/>
            <person name="Meyer T."/>
            <person name="Tsapin A."/>
            <person name="Scott J."/>
            <person name="Beanan M."/>
            <person name="Brinkac L."/>
            <person name="Daugherty S."/>
            <person name="DeBoy R.T."/>
            <person name="Dodson R.J."/>
            <person name="Durkin A.S."/>
            <person name="Haft D.H."/>
            <person name="Kolonay J.F."/>
            <person name="Madupu R."/>
            <person name="Peterson J.D."/>
            <person name="Umayam L.A."/>
            <person name="White O."/>
            <person name="Wolf A.M."/>
            <person name="Vamathevan J."/>
            <person name="Weidman J."/>
            <person name="Impraim M."/>
            <person name="Lee K."/>
            <person name="Berry K."/>
            <person name="Lee C."/>
            <person name="Mueller J."/>
            <person name="Khouri H."/>
            <person name="Gill J."/>
            <person name="Utterback T.R."/>
            <person name="McDonald L.A."/>
            <person name="Feldblyum T.V."/>
            <person name="Smith H.O."/>
            <person name="Venter J.C."/>
            <person name="Nealson K.H."/>
            <person name="Fraser C.M."/>
        </authorList>
    </citation>
    <scope>NUCLEOTIDE SEQUENCE [LARGE SCALE GENOMIC DNA]</scope>
    <source>
        <strain evidence="4">ATCC 700550 / JCM 31522 / CIP 106686 / LMG 19005 / NCIMB 14063 / MR-1</strain>
    </source>
</reference>
<dbReference type="HOGENOM" id="CLU_009942_2_1_6"/>
<dbReference type="PANTHER" id="PTHR22642:SF2">
    <property type="entry name" value="PROTEIN LONG AFTER FAR-RED 3"/>
    <property type="match status" value="1"/>
</dbReference>
<dbReference type="InterPro" id="IPR013108">
    <property type="entry name" value="Amidohydro_3"/>
</dbReference>
<dbReference type="Gene3D" id="2.30.40.10">
    <property type="entry name" value="Urease, subunit C, domain 1"/>
    <property type="match status" value="1"/>
</dbReference>
<dbReference type="AlphaFoldDB" id="Q8E840"/>
<keyword evidence="4" id="KW-1185">Reference proteome</keyword>
<dbReference type="CDD" id="cd01300">
    <property type="entry name" value="YtcJ_like"/>
    <property type="match status" value="1"/>
</dbReference>
<dbReference type="OrthoDB" id="9031471at2"/>